<sequence length="199" mass="22957">MKLNLLVVNTIVLLSLCFPVLAFSSQMDVSSLFKAWSQVERAEKGFTEEQFDPLLEISQHKSGVMRYRAPDFLEQHYKMPFDGKITFSENIVKIDFPNRKLELSVENSPEITLFSRTFLNILNGKLALIKKDFKLVFLAQENSHWKLRLIPINQIKSQIQEVLLMGDKTEIQSILFTQVSGDWRKLSLQALPTNPTLLK</sequence>
<dbReference type="Pfam" id="PF19574">
    <property type="entry name" value="LolA_3"/>
    <property type="match status" value="1"/>
</dbReference>
<keyword evidence="2" id="KW-0813">Transport</keyword>
<keyword evidence="4" id="KW-0653">Protein transport</keyword>
<dbReference type="EMBL" id="AP024202">
    <property type="protein sequence ID" value="BCN93093.1"/>
    <property type="molecule type" value="Genomic_DNA"/>
</dbReference>
<evidence type="ECO:0000256" key="3">
    <source>
        <dbReference type="ARBA" id="ARBA00022729"/>
    </source>
</evidence>
<evidence type="ECO:0000256" key="4">
    <source>
        <dbReference type="ARBA" id="ARBA00022927"/>
    </source>
</evidence>
<evidence type="ECO:0000313" key="5">
    <source>
        <dbReference type="EMBL" id="BCN93093.1"/>
    </source>
</evidence>
<comment type="subunit">
    <text evidence="1">Monomer.</text>
</comment>
<dbReference type="CDD" id="cd16325">
    <property type="entry name" value="LolA"/>
    <property type="match status" value="1"/>
</dbReference>
<dbReference type="InterPro" id="IPR029046">
    <property type="entry name" value="LolA/LolB/LppX"/>
</dbReference>
<protein>
    <recommendedName>
        <fullName evidence="7">Outer membrane lipoprotein carrier protein LolA</fullName>
    </recommendedName>
</protein>
<dbReference type="InterPro" id="IPR004564">
    <property type="entry name" value="OM_lipoprot_carrier_LolA-like"/>
</dbReference>
<evidence type="ECO:0000256" key="2">
    <source>
        <dbReference type="ARBA" id="ARBA00022448"/>
    </source>
</evidence>
<proteinExistence type="predicted"/>
<gene>
    <name evidence="5" type="ORF">THMIRHAM_08780</name>
</gene>
<organism evidence="5 6">
    <name type="scientific">Thiomicrorhabdus immobilis</name>
    <dbReference type="NCBI Taxonomy" id="2791037"/>
    <lineage>
        <taxon>Bacteria</taxon>
        <taxon>Pseudomonadati</taxon>
        <taxon>Pseudomonadota</taxon>
        <taxon>Gammaproteobacteria</taxon>
        <taxon>Thiotrichales</taxon>
        <taxon>Piscirickettsiaceae</taxon>
        <taxon>Thiomicrorhabdus</taxon>
    </lineage>
</organism>
<accession>A0ABN6CVZ5</accession>
<dbReference type="SUPFAM" id="SSF89392">
    <property type="entry name" value="Prokaryotic lipoproteins and lipoprotein localization factors"/>
    <property type="match status" value="1"/>
</dbReference>
<evidence type="ECO:0000313" key="6">
    <source>
        <dbReference type="Proteomes" id="UP001054820"/>
    </source>
</evidence>
<keyword evidence="6" id="KW-1185">Reference proteome</keyword>
<dbReference type="Proteomes" id="UP001054820">
    <property type="component" value="Chromosome"/>
</dbReference>
<name>A0ABN6CVZ5_9GAMM</name>
<keyword evidence="3" id="KW-0732">Signal</keyword>
<reference evidence="5" key="1">
    <citation type="journal article" date="2022" name="Arch. Microbiol.">
        <title>Thiomicrorhabdus immobilis sp. nov., a mesophilic sulfur-oxidizing bacterium isolated from sediment of a brackish lake in northern Japan.</title>
        <authorList>
            <person name="Kojima H."/>
            <person name="Mochizuki J."/>
            <person name="Kanda M."/>
            <person name="Watanabe T."/>
            <person name="Fukui M."/>
        </authorList>
    </citation>
    <scope>NUCLEOTIDE SEQUENCE</scope>
    <source>
        <strain evidence="5">Am19</strain>
    </source>
</reference>
<evidence type="ECO:0000256" key="1">
    <source>
        <dbReference type="ARBA" id="ARBA00011245"/>
    </source>
</evidence>
<dbReference type="Gene3D" id="2.50.20.10">
    <property type="entry name" value="Lipoprotein localisation LolA/LolB/LppX"/>
    <property type="match status" value="1"/>
</dbReference>
<evidence type="ECO:0008006" key="7">
    <source>
        <dbReference type="Google" id="ProtNLM"/>
    </source>
</evidence>